<dbReference type="CDD" id="cd17322">
    <property type="entry name" value="MFS_ARN_like"/>
    <property type="match status" value="1"/>
</dbReference>
<feature type="transmembrane region" description="Helical" evidence="8">
    <location>
        <begin position="347"/>
        <end position="375"/>
    </location>
</feature>
<evidence type="ECO:0000256" key="5">
    <source>
        <dbReference type="ARBA" id="ARBA00022989"/>
    </source>
</evidence>
<dbReference type="OrthoDB" id="2241241at2759"/>
<evidence type="ECO:0000256" key="3">
    <source>
        <dbReference type="ARBA" id="ARBA00022448"/>
    </source>
</evidence>
<feature type="transmembrane region" description="Helical" evidence="8">
    <location>
        <begin position="96"/>
        <end position="116"/>
    </location>
</feature>
<dbReference type="AlphaFoldDB" id="A0A0P1KXZ3"/>
<keyword evidence="4 8" id="KW-0812">Transmembrane</keyword>
<evidence type="ECO:0000256" key="1">
    <source>
        <dbReference type="ARBA" id="ARBA00004127"/>
    </source>
</evidence>
<gene>
    <name evidence="9" type="ORF">LAQU0_S22e01200g</name>
</gene>
<evidence type="ECO:0000256" key="7">
    <source>
        <dbReference type="ARBA" id="ARBA00023136"/>
    </source>
</evidence>
<dbReference type="EMBL" id="LN890550">
    <property type="protein sequence ID" value="CUS24966.1"/>
    <property type="molecule type" value="Genomic_DNA"/>
</dbReference>
<protein>
    <submittedName>
        <fullName evidence="9">LAQU0S22e01200g1_1</fullName>
    </submittedName>
</protein>
<evidence type="ECO:0000256" key="8">
    <source>
        <dbReference type="SAM" id="Phobius"/>
    </source>
</evidence>
<comment type="subcellular location">
    <subcellularLocation>
        <location evidence="1">Endomembrane system</location>
        <topology evidence="1">Multi-pass membrane protein</topology>
    </subcellularLocation>
</comment>
<keyword evidence="10" id="KW-1185">Reference proteome</keyword>
<keyword evidence="6" id="KW-0406">Ion transport</keyword>
<feature type="transmembrane region" description="Helical" evidence="8">
    <location>
        <begin position="477"/>
        <end position="498"/>
    </location>
</feature>
<dbReference type="SUPFAM" id="SSF103473">
    <property type="entry name" value="MFS general substrate transporter"/>
    <property type="match status" value="1"/>
</dbReference>
<dbReference type="PANTHER" id="PTHR23501:SF92">
    <property type="entry name" value="GLUTATHIONE EXCHANGER 1-RELATED"/>
    <property type="match status" value="1"/>
</dbReference>
<feature type="transmembrane region" description="Helical" evidence="8">
    <location>
        <begin position="412"/>
        <end position="431"/>
    </location>
</feature>
<dbReference type="GO" id="GO:0005886">
    <property type="term" value="C:plasma membrane"/>
    <property type="evidence" value="ECO:0007669"/>
    <property type="project" value="TreeGrafter"/>
</dbReference>
<dbReference type="GO" id="GO:0005768">
    <property type="term" value="C:endosome"/>
    <property type="evidence" value="ECO:0007669"/>
    <property type="project" value="TreeGrafter"/>
</dbReference>
<dbReference type="FunFam" id="1.20.1250.20:FF:000197">
    <property type="entry name" value="Siderophore iron transporter 1"/>
    <property type="match status" value="1"/>
</dbReference>
<dbReference type="InterPro" id="IPR036259">
    <property type="entry name" value="MFS_trans_sf"/>
</dbReference>
<sequence length="613" mass="68329">MASNNTMSKNNATSAHRDSKDEIYVDVEKITPGCGLKTTKSLVIRKTEIMAAQYDRWYHHAIILLSAFICGYGYGLDGSVRYVYTSYAVSSYSDHPLISTITVVTAIISAASQIVFARLSDVFGRLSLFITALLFYVVGTIIQSQATDVQKYAAGAVFWSTGYVGVLLILILILSDFSSLRWRLVYQFAPSWPYIINTWIAGTVTARANPQEHWSWDIAMWAFIVPLSALPMIFCMLHMRFKARKTEQWAAIQDEKSFFQTHGLLKTLVELFWKLDVVGVLLMTISVGCILAPLTLAGGVESKWSNPHLIGPLVLGFVLLPLFMIWERKAAKYPVVPYGLVKDRAVWGAMGCQFLIGFIYNAVAGYIYTILIVAVNESVKSATVISSLSSFVSTVASTFFSLYITRCTKLKGYIVGGCGIWMLAMGLFYHYRGGEFAHSGIVGAMVIWGLGDTLLIYPTTISVQSATSHDNMATVTALNYTLYRIGLATGAAVSGAIWSQTLYKALLSRLQNVEQATAAYSMPFEFILSYTWGTPERNAMVDAYRHVQRYESIVALVFTVPLLFFGLCLRDPPLTDKVAQEDIDDGEFLDKNHDDPIAEWFMSKYRRLATKYE</sequence>
<feature type="transmembrane region" description="Helical" evidence="8">
    <location>
        <begin position="309"/>
        <end position="326"/>
    </location>
</feature>
<feature type="transmembrane region" description="Helical" evidence="8">
    <location>
        <begin position="218"/>
        <end position="237"/>
    </location>
</feature>
<feature type="transmembrane region" description="Helical" evidence="8">
    <location>
        <begin position="128"/>
        <end position="146"/>
    </location>
</feature>
<feature type="transmembrane region" description="Helical" evidence="8">
    <location>
        <begin position="57"/>
        <end position="76"/>
    </location>
</feature>
<feature type="transmembrane region" description="Helical" evidence="8">
    <location>
        <begin position="381"/>
        <end position="405"/>
    </location>
</feature>
<evidence type="ECO:0000256" key="2">
    <source>
        <dbReference type="ARBA" id="ARBA00008335"/>
    </source>
</evidence>
<feature type="transmembrane region" description="Helical" evidence="8">
    <location>
        <begin position="185"/>
        <end position="206"/>
    </location>
</feature>
<keyword evidence="7 8" id="KW-0472">Membrane</keyword>
<accession>A0A0P1KXZ3</accession>
<feature type="transmembrane region" description="Helical" evidence="8">
    <location>
        <begin position="152"/>
        <end position="173"/>
    </location>
</feature>
<evidence type="ECO:0000256" key="6">
    <source>
        <dbReference type="ARBA" id="ARBA00023065"/>
    </source>
</evidence>
<reference evidence="10" key="1">
    <citation type="submission" date="2015-10" db="EMBL/GenBank/DDBJ databases">
        <authorList>
            <person name="Devillers H."/>
        </authorList>
    </citation>
    <scope>NUCLEOTIDE SEQUENCE [LARGE SCALE GENOMIC DNA]</scope>
</reference>
<evidence type="ECO:0000313" key="9">
    <source>
        <dbReference type="EMBL" id="CUS24966.1"/>
    </source>
</evidence>
<proteinExistence type="inferred from homology"/>
<comment type="similarity">
    <text evidence="2">Belongs to the major facilitator superfamily.</text>
</comment>
<dbReference type="Gene3D" id="1.20.1250.20">
    <property type="entry name" value="MFS general substrate transporter like domains"/>
    <property type="match status" value="2"/>
</dbReference>
<feature type="transmembrane region" description="Helical" evidence="8">
    <location>
        <begin position="275"/>
        <end position="297"/>
    </location>
</feature>
<dbReference type="GO" id="GO:0005774">
    <property type="term" value="C:vacuolar membrane"/>
    <property type="evidence" value="ECO:0007669"/>
    <property type="project" value="TreeGrafter"/>
</dbReference>
<evidence type="ECO:0000313" key="10">
    <source>
        <dbReference type="Proteomes" id="UP000236544"/>
    </source>
</evidence>
<name>A0A0P1KXZ3_9SACH</name>
<dbReference type="Proteomes" id="UP000236544">
    <property type="component" value="Unassembled WGS sequence"/>
</dbReference>
<evidence type="ECO:0000256" key="4">
    <source>
        <dbReference type="ARBA" id="ARBA00022692"/>
    </source>
</evidence>
<feature type="transmembrane region" description="Helical" evidence="8">
    <location>
        <begin position="550"/>
        <end position="569"/>
    </location>
</feature>
<organism evidence="9 10">
    <name type="scientific">Lachancea quebecensis</name>
    <dbReference type="NCBI Taxonomy" id="1654605"/>
    <lineage>
        <taxon>Eukaryota</taxon>
        <taxon>Fungi</taxon>
        <taxon>Dikarya</taxon>
        <taxon>Ascomycota</taxon>
        <taxon>Saccharomycotina</taxon>
        <taxon>Saccharomycetes</taxon>
        <taxon>Saccharomycetales</taxon>
        <taxon>Saccharomycetaceae</taxon>
        <taxon>Lachancea</taxon>
    </lineage>
</organism>
<keyword evidence="3" id="KW-0813">Transport</keyword>
<dbReference type="PANTHER" id="PTHR23501">
    <property type="entry name" value="MAJOR FACILITATOR SUPERFAMILY"/>
    <property type="match status" value="1"/>
</dbReference>
<feature type="transmembrane region" description="Helical" evidence="8">
    <location>
        <begin position="437"/>
        <end position="457"/>
    </location>
</feature>
<keyword evidence="5 8" id="KW-1133">Transmembrane helix</keyword>
<dbReference type="GO" id="GO:0015343">
    <property type="term" value="F:siderophore-iron transmembrane transporter activity"/>
    <property type="evidence" value="ECO:0007669"/>
    <property type="project" value="TreeGrafter"/>
</dbReference>